<keyword evidence="2" id="KW-0732">Signal</keyword>
<reference evidence="4" key="1">
    <citation type="submission" date="2017-10" db="EMBL/GenBank/DDBJ databases">
        <title>Rapid genome shrinkage in a self-fertile nematode reveals novel sperm competition proteins.</title>
        <authorList>
            <person name="Yin D."/>
            <person name="Schwarz E.M."/>
            <person name="Thomas C.G."/>
            <person name="Felde R.L."/>
            <person name="Korf I.F."/>
            <person name="Cutter A.D."/>
            <person name="Schartner C.M."/>
            <person name="Ralston E.J."/>
            <person name="Meyer B.J."/>
            <person name="Haag E.S."/>
        </authorList>
    </citation>
    <scope>NUCLEOTIDE SEQUENCE [LARGE SCALE GENOMIC DNA]</scope>
    <source>
        <strain evidence="4">JU1422</strain>
    </source>
</reference>
<proteinExistence type="predicted"/>
<accession>A0A2G5SZI0</accession>
<dbReference type="AlphaFoldDB" id="A0A2G5SZI0"/>
<protein>
    <submittedName>
        <fullName evidence="3">Uncharacterized protein</fullName>
    </submittedName>
</protein>
<evidence type="ECO:0000256" key="1">
    <source>
        <dbReference type="SAM" id="MobiDB-lite"/>
    </source>
</evidence>
<feature type="signal peptide" evidence="2">
    <location>
        <begin position="1"/>
        <end position="29"/>
    </location>
</feature>
<evidence type="ECO:0000256" key="2">
    <source>
        <dbReference type="SAM" id="SignalP"/>
    </source>
</evidence>
<dbReference type="Proteomes" id="UP000230233">
    <property type="component" value="Chromosome X"/>
</dbReference>
<evidence type="ECO:0000313" key="4">
    <source>
        <dbReference type="Proteomes" id="UP000230233"/>
    </source>
</evidence>
<comment type="caution">
    <text evidence="3">The sequence shown here is derived from an EMBL/GenBank/DDBJ whole genome shotgun (WGS) entry which is preliminary data.</text>
</comment>
<dbReference type="EMBL" id="PDUG01000006">
    <property type="protein sequence ID" value="PIC20353.1"/>
    <property type="molecule type" value="Genomic_DNA"/>
</dbReference>
<organism evidence="3 4">
    <name type="scientific">Caenorhabditis nigoni</name>
    <dbReference type="NCBI Taxonomy" id="1611254"/>
    <lineage>
        <taxon>Eukaryota</taxon>
        <taxon>Metazoa</taxon>
        <taxon>Ecdysozoa</taxon>
        <taxon>Nematoda</taxon>
        <taxon>Chromadorea</taxon>
        <taxon>Rhabditida</taxon>
        <taxon>Rhabditina</taxon>
        <taxon>Rhabditomorpha</taxon>
        <taxon>Rhabditoidea</taxon>
        <taxon>Rhabditidae</taxon>
        <taxon>Peloderinae</taxon>
        <taxon>Caenorhabditis</taxon>
    </lineage>
</organism>
<gene>
    <name evidence="3" type="primary">Cnig_chr_X.g25583</name>
    <name evidence="3" type="ORF">B9Z55_025583</name>
</gene>
<keyword evidence="4" id="KW-1185">Reference proteome</keyword>
<feature type="chain" id="PRO_5013720953" evidence="2">
    <location>
        <begin position="30"/>
        <end position="89"/>
    </location>
</feature>
<name>A0A2G5SZI0_9PELO</name>
<feature type="region of interest" description="Disordered" evidence="1">
    <location>
        <begin position="69"/>
        <end position="89"/>
    </location>
</feature>
<evidence type="ECO:0000313" key="3">
    <source>
        <dbReference type="EMBL" id="PIC20353.1"/>
    </source>
</evidence>
<sequence length="89" mass="9877">MVGFEKFRVFEMKFFISLFLAAALARADAASYGKDWFDSKLYEDITIEAIAVFVMVCMLNQNVHVKTSTVSGNHPDRGDAPETPGGIEI</sequence>